<comment type="catalytic activity">
    <reaction evidence="50">
        <text>3-oxododecanoyl-[ACP] + NADPH + H(+) = (3R)-hydroxydodecanoyl-[ACP] + NADP(+)</text>
        <dbReference type="Rhea" id="RHEA:41872"/>
        <dbReference type="Rhea" id="RHEA-COMP:9641"/>
        <dbReference type="Rhea" id="RHEA-COMP:9642"/>
        <dbReference type="ChEBI" id="CHEBI:15378"/>
        <dbReference type="ChEBI" id="CHEBI:57783"/>
        <dbReference type="ChEBI" id="CHEBI:58349"/>
        <dbReference type="ChEBI" id="CHEBI:78469"/>
        <dbReference type="ChEBI" id="CHEBI:78470"/>
    </reaction>
    <physiologicalReaction direction="left-to-right" evidence="50">
        <dbReference type="Rhea" id="RHEA:41873"/>
    </physiologicalReaction>
</comment>
<evidence type="ECO:0000256" key="26">
    <source>
        <dbReference type="ARBA" id="ARBA00047300"/>
    </source>
</evidence>
<dbReference type="InterPro" id="IPR020841">
    <property type="entry name" value="PKS_Beta-ketoAc_synthase_dom"/>
</dbReference>
<comment type="catalytic activity">
    <reaction evidence="38">
        <text>(2E)-dodecenoyl-[ACP] + NADPH + H(+) = dodecanoyl-[ACP] + NADP(+)</text>
        <dbReference type="Rhea" id="RHEA:41880"/>
        <dbReference type="Rhea" id="RHEA-COMP:9643"/>
        <dbReference type="Rhea" id="RHEA-COMP:9644"/>
        <dbReference type="ChEBI" id="CHEBI:15378"/>
        <dbReference type="ChEBI" id="CHEBI:57783"/>
        <dbReference type="ChEBI" id="CHEBI:58349"/>
        <dbReference type="ChEBI" id="CHEBI:65264"/>
        <dbReference type="ChEBI" id="CHEBI:78472"/>
    </reaction>
    <physiologicalReaction direction="left-to-right" evidence="38">
        <dbReference type="Rhea" id="RHEA:41881"/>
    </physiologicalReaction>
</comment>
<evidence type="ECO:0000256" key="5">
    <source>
        <dbReference type="ARBA" id="ARBA00012948"/>
    </source>
</evidence>
<dbReference type="Gene3D" id="3.30.70.3290">
    <property type="match status" value="1"/>
</dbReference>
<evidence type="ECO:0000256" key="22">
    <source>
        <dbReference type="ARBA" id="ARBA00023401"/>
    </source>
</evidence>
<evidence type="ECO:0000256" key="44">
    <source>
        <dbReference type="ARBA" id="ARBA00048691"/>
    </source>
</evidence>
<feature type="region of interest" description="N-terminal hotdog fold" evidence="56">
    <location>
        <begin position="851"/>
        <end position="974"/>
    </location>
</feature>
<comment type="catalytic activity">
    <reaction evidence="34">
        <text>(2E)-hexenoyl-[ACP] + NADPH + H(+) = hexanoyl-[ACP] + NADP(+)</text>
        <dbReference type="Rhea" id="RHEA:41832"/>
        <dbReference type="Rhea" id="RHEA-COMP:9631"/>
        <dbReference type="Rhea" id="RHEA-COMP:9632"/>
        <dbReference type="ChEBI" id="CHEBI:15378"/>
        <dbReference type="ChEBI" id="CHEBI:57783"/>
        <dbReference type="ChEBI" id="CHEBI:58349"/>
        <dbReference type="ChEBI" id="CHEBI:78458"/>
        <dbReference type="ChEBI" id="CHEBI:78459"/>
    </reaction>
    <physiologicalReaction direction="left-to-right" evidence="34">
        <dbReference type="Rhea" id="RHEA:41833"/>
    </physiologicalReaction>
</comment>
<dbReference type="PANTHER" id="PTHR43775">
    <property type="entry name" value="FATTY ACID SYNTHASE"/>
    <property type="match status" value="1"/>
</dbReference>
<dbReference type="InterPro" id="IPR018201">
    <property type="entry name" value="Ketoacyl_synth_AS"/>
</dbReference>
<evidence type="ECO:0000256" key="32">
    <source>
        <dbReference type="ARBA" id="ARBA00047578"/>
    </source>
</evidence>
<dbReference type="GO" id="GO:0004312">
    <property type="term" value="F:fatty acid synthase activity"/>
    <property type="evidence" value="ECO:0007669"/>
    <property type="project" value="UniProtKB-EC"/>
</dbReference>
<dbReference type="EC" id="2.3.1.41" evidence="6"/>
<feature type="active site" description="Proton donor; for dehydratase activity" evidence="56">
    <location>
        <position position="1039"/>
    </location>
</feature>
<comment type="catalytic activity">
    <reaction evidence="36">
        <text>acetyl-[ACP] + malonyl-[ACP] + H(+) = 3-oxobutanoyl-[ACP] + holo-[ACP] + CO2</text>
        <dbReference type="Rhea" id="RHEA:41800"/>
        <dbReference type="Rhea" id="RHEA-COMP:9621"/>
        <dbReference type="Rhea" id="RHEA-COMP:9623"/>
        <dbReference type="Rhea" id="RHEA-COMP:9625"/>
        <dbReference type="Rhea" id="RHEA-COMP:9685"/>
        <dbReference type="ChEBI" id="CHEBI:15378"/>
        <dbReference type="ChEBI" id="CHEBI:16526"/>
        <dbReference type="ChEBI" id="CHEBI:64479"/>
        <dbReference type="ChEBI" id="CHEBI:78446"/>
        <dbReference type="ChEBI" id="CHEBI:78449"/>
        <dbReference type="ChEBI" id="CHEBI:78450"/>
    </reaction>
    <physiologicalReaction direction="left-to-right" evidence="36">
        <dbReference type="Rhea" id="RHEA:41801"/>
    </physiologicalReaction>
</comment>
<dbReference type="EC" id="2.3.1.85" evidence="4"/>
<comment type="catalytic activity">
    <reaction evidence="45">
        <text>hexadecanoyl-[ACP] + H2O = hexadecanoate + holo-[ACP] + H(+)</text>
        <dbReference type="Rhea" id="RHEA:41932"/>
        <dbReference type="Rhea" id="RHEA-COMP:9652"/>
        <dbReference type="Rhea" id="RHEA-COMP:9685"/>
        <dbReference type="ChEBI" id="CHEBI:7896"/>
        <dbReference type="ChEBI" id="CHEBI:15377"/>
        <dbReference type="ChEBI" id="CHEBI:15378"/>
        <dbReference type="ChEBI" id="CHEBI:64479"/>
        <dbReference type="ChEBI" id="CHEBI:78483"/>
        <dbReference type="EC" id="3.1.2.14"/>
    </reaction>
    <physiologicalReaction direction="left-to-right" evidence="45">
        <dbReference type="Rhea" id="RHEA:41933"/>
    </physiologicalReaction>
</comment>
<evidence type="ECO:0000256" key="36">
    <source>
        <dbReference type="ARBA" id="ARBA00047961"/>
    </source>
</evidence>
<evidence type="ECO:0000256" key="52">
    <source>
        <dbReference type="ARBA" id="ARBA00049422"/>
    </source>
</evidence>
<dbReference type="InterPro" id="IPR042104">
    <property type="entry name" value="PKS_dehydratase_sf"/>
</dbReference>
<evidence type="ECO:0000256" key="17">
    <source>
        <dbReference type="ARBA" id="ARBA00023373"/>
    </source>
</evidence>
<evidence type="ECO:0000256" key="24">
    <source>
        <dbReference type="ARBA" id="ARBA00023442"/>
    </source>
</evidence>
<dbReference type="SMART" id="SM00829">
    <property type="entry name" value="PKS_ER"/>
    <property type="match status" value="1"/>
</dbReference>
<evidence type="ECO:0000256" key="9">
    <source>
        <dbReference type="ARBA" id="ARBA00022553"/>
    </source>
</evidence>
<dbReference type="Gene3D" id="3.90.180.10">
    <property type="entry name" value="Medium-chain alcohol dehydrogenases, catalytic domain"/>
    <property type="match status" value="1"/>
</dbReference>
<dbReference type="InterPro" id="IPR014031">
    <property type="entry name" value="Ketoacyl_synth_C"/>
</dbReference>
<dbReference type="CDD" id="cd05195">
    <property type="entry name" value="enoyl_red"/>
    <property type="match status" value="1"/>
</dbReference>
<evidence type="ECO:0000256" key="3">
    <source>
        <dbReference type="ARBA" id="ARBA00012480"/>
    </source>
</evidence>
<comment type="catalytic activity">
    <reaction evidence="47">
        <text>(2E)-octadecenoyl-[ACP] + NADPH + H(+) = octadecanoyl-[ACP] + NADP(+)</text>
        <dbReference type="Rhea" id="RHEA:41928"/>
        <dbReference type="Rhea" id="RHEA-COMP:9655"/>
        <dbReference type="Rhea" id="RHEA-COMP:9656"/>
        <dbReference type="ChEBI" id="CHEBI:15378"/>
        <dbReference type="ChEBI" id="CHEBI:57783"/>
        <dbReference type="ChEBI" id="CHEBI:58349"/>
        <dbReference type="ChEBI" id="CHEBI:78489"/>
        <dbReference type="ChEBI" id="CHEBI:78495"/>
    </reaction>
    <physiologicalReaction direction="left-to-right" evidence="47">
        <dbReference type="Rhea" id="RHEA:41929"/>
    </physiologicalReaction>
</comment>
<dbReference type="InterPro" id="IPR001031">
    <property type="entry name" value="Thioesterase"/>
</dbReference>
<evidence type="ECO:0000256" key="15">
    <source>
        <dbReference type="ARBA" id="ARBA00023332"/>
    </source>
</evidence>
<dbReference type="InterPro" id="IPR001227">
    <property type="entry name" value="Ac_transferase_dom_sf"/>
</dbReference>
<evidence type="ECO:0000256" key="48">
    <source>
        <dbReference type="ARBA" id="ARBA00049109"/>
    </source>
</evidence>
<organism evidence="60 61">
    <name type="scientific">Cimex lectularius</name>
    <name type="common">Bed bug</name>
    <name type="synonym">Acanthia lectularia</name>
    <dbReference type="NCBI Taxonomy" id="79782"/>
    <lineage>
        <taxon>Eukaryota</taxon>
        <taxon>Metazoa</taxon>
        <taxon>Ecdysozoa</taxon>
        <taxon>Arthropoda</taxon>
        <taxon>Hexapoda</taxon>
        <taxon>Insecta</taxon>
        <taxon>Pterygota</taxon>
        <taxon>Neoptera</taxon>
        <taxon>Paraneoptera</taxon>
        <taxon>Hemiptera</taxon>
        <taxon>Heteroptera</taxon>
        <taxon>Panheteroptera</taxon>
        <taxon>Cimicomorpha</taxon>
        <taxon>Cimicidae</taxon>
        <taxon>Cimex</taxon>
    </lineage>
</organism>
<evidence type="ECO:0000256" key="27">
    <source>
        <dbReference type="ARBA" id="ARBA00047394"/>
    </source>
</evidence>
<keyword evidence="61" id="KW-1185">Reference proteome</keyword>
<dbReference type="SMART" id="SM00823">
    <property type="entry name" value="PKS_PP"/>
    <property type="match status" value="1"/>
</dbReference>
<comment type="catalytic activity">
    <reaction evidence="23">
        <text>(3R)-hydroxybutanoyl-[ACP] = (2E)-butenoyl-[ACP] + H2O</text>
        <dbReference type="Rhea" id="RHEA:41808"/>
        <dbReference type="Rhea" id="RHEA-COMP:9626"/>
        <dbReference type="Rhea" id="RHEA-COMP:9627"/>
        <dbReference type="ChEBI" id="CHEBI:15377"/>
        <dbReference type="ChEBI" id="CHEBI:78451"/>
        <dbReference type="ChEBI" id="CHEBI:78453"/>
    </reaction>
    <physiologicalReaction direction="left-to-right" evidence="23">
        <dbReference type="Rhea" id="RHEA:41809"/>
    </physiologicalReaction>
</comment>
<proteinExistence type="predicted"/>
<evidence type="ECO:0000256" key="30">
    <source>
        <dbReference type="ARBA" id="ARBA00047451"/>
    </source>
</evidence>
<evidence type="ECO:0000256" key="11">
    <source>
        <dbReference type="ARBA" id="ARBA00022799"/>
    </source>
</evidence>
<dbReference type="GO" id="GO:0141148">
    <property type="term" value="F:enoyl-[acyl-carrier-protein] reductase (NADPH) activity"/>
    <property type="evidence" value="ECO:0007669"/>
    <property type="project" value="UniProtKB-EC"/>
</dbReference>
<evidence type="ECO:0000256" key="4">
    <source>
        <dbReference type="ARBA" id="ARBA00012873"/>
    </source>
</evidence>
<comment type="catalytic activity">
    <reaction evidence="20">
        <text>(3R)-hydroxytetradecanoyl-[ACP] = (2E)-tetradecenoyl-[ACP] + H2O</text>
        <dbReference type="Rhea" id="RHEA:41892"/>
        <dbReference type="Rhea" id="RHEA-COMP:9646"/>
        <dbReference type="Rhea" id="RHEA-COMP:9647"/>
        <dbReference type="ChEBI" id="CHEBI:15377"/>
        <dbReference type="ChEBI" id="CHEBI:78474"/>
        <dbReference type="ChEBI" id="CHEBI:78475"/>
    </reaction>
    <physiologicalReaction direction="left-to-right" evidence="20">
        <dbReference type="Rhea" id="RHEA:41893"/>
    </physiologicalReaction>
</comment>
<dbReference type="InterPro" id="IPR016035">
    <property type="entry name" value="Acyl_Trfase/lysoPLipase"/>
</dbReference>
<comment type="catalytic activity">
    <reaction evidence="15">
        <text>(3R)-hydroxyoctanoyl-[ACP] = (2E)-octenoyl-[ACP] + H2O</text>
        <dbReference type="Rhea" id="RHEA:41844"/>
        <dbReference type="Rhea" id="RHEA-COMP:9634"/>
        <dbReference type="Rhea" id="RHEA-COMP:9635"/>
        <dbReference type="ChEBI" id="CHEBI:15377"/>
        <dbReference type="ChEBI" id="CHEBI:78461"/>
        <dbReference type="ChEBI" id="CHEBI:78462"/>
    </reaction>
    <physiologicalReaction direction="left-to-right" evidence="15">
        <dbReference type="Rhea" id="RHEA:41845"/>
    </physiologicalReaction>
</comment>
<evidence type="ECO:0000259" key="58">
    <source>
        <dbReference type="PROSITE" id="PS52004"/>
    </source>
</evidence>
<evidence type="ECO:0000259" key="59">
    <source>
        <dbReference type="PROSITE" id="PS52019"/>
    </source>
</evidence>
<evidence type="ECO:0000256" key="46">
    <source>
        <dbReference type="ARBA" id="ARBA00048935"/>
    </source>
</evidence>
<dbReference type="Proteomes" id="UP000494040">
    <property type="component" value="Unassembled WGS sequence"/>
</dbReference>
<comment type="pathway">
    <text evidence="1">Lipid metabolism.</text>
</comment>
<dbReference type="Gene3D" id="3.40.50.1820">
    <property type="entry name" value="alpha/beta hydrolase"/>
    <property type="match status" value="1"/>
</dbReference>
<dbReference type="GO" id="GO:0004316">
    <property type="term" value="F:3-oxoacyl-[acyl-carrier-protein] reductase (NADPH) activity"/>
    <property type="evidence" value="ECO:0007669"/>
    <property type="project" value="UniProtKB-EC"/>
</dbReference>
<dbReference type="Pfam" id="PF00975">
    <property type="entry name" value="Thioesterase"/>
    <property type="match status" value="1"/>
</dbReference>
<evidence type="ECO:0000256" key="41">
    <source>
        <dbReference type="ARBA" id="ARBA00048506"/>
    </source>
</evidence>
<dbReference type="GO" id="GO:0019171">
    <property type="term" value="F:(3R)-hydroxyacyl-[acyl-carrier-protein] dehydratase activity"/>
    <property type="evidence" value="ECO:0007669"/>
    <property type="project" value="UniProtKB-EC"/>
</dbReference>
<dbReference type="RefSeq" id="XP_014239844.1">
    <property type="nucleotide sequence ID" value="XM_014384358.1"/>
</dbReference>
<dbReference type="Pfam" id="PF00109">
    <property type="entry name" value="ketoacyl-synt"/>
    <property type="match status" value="1"/>
</dbReference>
<comment type="catalytic activity">
    <reaction evidence="29">
        <text>3-oxodecanoyl-[ACP] + NADPH + H(+) = (3R)-hydroxydecanoyl-[ACP] + NADP(+)</text>
        <dbReference type="Rhea" id="RHEA:41856"/>
        <dbReference type="Rhea" id="RHEA-COMP:9637"/>
        <dbReference type="Rhea" id="RHEA-COMP:9638"/>
        <dbReference type="ChEBI" id="CHEBI:15378"/>
        <dbReference type="ChEBI" id="CHEBI:57783"/>
        <dbReference type="ChEBI" id="CHEBI:58349"/>
        <dbReference type="ChEBI" id="CHEBI:78464"/>
        <dbReference type="ChEBI" id="CHEBI:78466"/>
    </reaction>
    <physiologicalReaction direction="left-to-right" evidence="29">
        <dbReference type="Rhea" id="RHEA:41857"/>
    </physiologicalReaction>
</comment>
<comment type="catalytic activity">
    <reaction evidence="51">
        <text>3-oxohexadecanoyl-[ACP] + NADPH + H(+) = (3R)-hydroxyhexadecanoyl-[ACP] + NADP(+)</text>
        <dbReference type="Rhea" id="RHEA:41904"/>
        <dbReference type="Rhea" id="RHEA-COMP:9649"/>
        <dbReference type="Rhea" id="RHEA-COMP:9650"/>
        <dbReference type="ChEBI" id="CHEBI:15378"/>
        <dbReference type="ChEBI" id="CHEBI:57783"/>
        <dbReference type="ChEBI" id="CHEBI:58349"/>
        <dbReference type="ChEBI" id="CHEBI:78478"/>
        <dbReference type="ChEBI" id="CHEBI:78480"/>
    </reaction>
    <physiologicalReaction direction="left-to-right" evidence="51">
        <dbReference type="Rhea" id="RHEA:41905"/>
    </physiologicalReaction>
</comment>
<dbReference type="OrthoDB" id="329835at2759"/>
<evidence type="ECO:0000256" key="55">
    <source>
        <dbReference type="ARBA" id="ARBA00049533"/>
    </source>
</evidence>
<feature type="active site" description="Proton acceptor; for dehydratase activity" evidence="56">
    <location>
        <position position="887"/>
    </location>
</feature>
<dbReference type="Gene3D" id="3.10.129.110">
    <property type="entry name" value="Polyketide synthase dehydratase"/>
    <property type="match status" value="1"/>
</dbReference>
<dbReference type="PANTHER" id="PTHR43775:SF23">
    <property type="entry name" value="FATTY ACID SYNTHASE 3"/>
    <property type="match status" value="1"/>
</dbReference>
<dbReference type="Gene3D" id="1.10.1200.10">
    <property type="entry name" value="ACP-like"/>
    <property type="match status" value="1"/>
</dbReference>
<dbReference type="EnsemblMetazoa" id="XM_014384358.1">
    <property type="protein sequence ID" value="XP_014239844.1"/>
    <property type="gene ID" value="LOC106661142"/>
</dbReference>
<comment type="function">
    <text evidence="24">Fatty acid synthetase is a multifunctional enzyme that catalyzes the de novo biosynthesis of long-chain saturated fatty acids starting from acetyl-CoA and malonyl-CoA in the presence of NADPH. This multifunctional protein contains 7 catalytic activities and a site for the binding of the prosthetic group 4'-phosphopantetheine of the acyl carrier protein ([ACP]) domain.</text>
</comment>
<reference evidence="60" key="1">
    <citation type="submission" date="2022-01" db="UniProtKB">
        <authorList>
            <consortium name="EnsemblMetazoa"/>
        </authorList>
    </citation>
    <scope>IDENTIFICATION</scope>
</reference>
<evidence type="ECO:0000256" key="21">
    <source>
        <dbReference type="ARBA" id="ARBA00023399"/>
    </source>
</evidence>
<comment type="catalytic activity">
    <reaction evidence="26">
        <text>3-oxooctadecanoyl-[ACP] + NADPH + H(+) = (3R)-hydroxyoctadecanoyl-[ACP] + NADP(+)</text>
        <dbReference type="Rhea" id="RHEA:41920"/>
        <dbReference type="Rhea" id="RHEA-COMP:9653"/>
        <dbReference type="Rhea" id="RHEA-COMP:9654"/>
        <dbReference type="ChEBI" id="CHEBI:15378"/>
        <dbReference type="ChEBI" id="CHEBI:57783"/>
        <dbReference type="ChEBI" id="CHEBI:58349"/>
        <dbReference type="ChEBI" id="CHEBI:78487"/>
        <dbReference type="ChEBI" id="CHEBI:78488"/>
    </reaction>
    <physiologicalReaction direction="left-to-right" evidence="26">
        <dbReference type="Rhea" id="RHEA:41921"/>
    </physiologicalReaction>
</comment>
<evidence type="ECO:0000256" key="39">
    <source>
        <dbReference type="ARBA" id="ARBA00048289"/>
    </source>
</evidence>
<comment type="catalytic activity">
    <reaction evidence="31">
        <text>(2E)-butenoyl-[ACP] + NADPH + H(+) = butanoyl-[ACP] + NADP(+)</text>
        <dbReference type="Rhea" id="RHEA:41812"/>
        <dbReference type="Rhea" id="RHEA-COMP:9627"/>
        <dbReference type="Rhea" id="RHEA-COMP:9628"/>
        <dbReference type="ChEBI" id="CHEBI:15378"/>
        <dbReference type="ChEBI" id="CHEBI:57783"/>
        <dbReference type="ChEBI" id="CHEBI:58349"/>
        <dbReference type="ChEBI" id="CHEBI:78453"/>
        <dbReference type="ChEBI" id="CHEBI:78454"/>
    </reaction>
    <physiologicalReaction direction="left-to-right" evidence="31">
        <dbReference type="Rhea" id="RHEA:41813"/>
    </physiologicalReaction>
</comment>
<dbReference type="SUPFAM" id="SSF53901">
    <property type="entry name" value="Thiolase-like"/>
    <property type="match status" value="1"/>
</dbReference>
<comment type="catalytic activity">
    <reaction evidence="52">
        <text>3-oxooctanoyl-[ACP] + NADPH + H(+) = (3R)-hydroxyoctanoyl-[ACP] + NADP(+)</text>
        <dbReference type="Rhea" id="RHEA:41840"/>
        <dbReference type="Rhea" id="RHEA-COMP:9633"/>
        <dbReference type="Rhea" id="RHEA-COMP:9634"/>
        <dbReference type="ChEBI" id="CHEBI:15378"/>
        <dbReference type="ChEBI" id="CHEBI:57783"/>
        <dbReference type="ChEBI" id="CHEBI:58349"/>
        <dbReference type="ChEBI" id="CHEBI:78460"/>
        <dbReference type="ChEBI" id="CHEBI:78461"/>
    </reaction>
    <physiologicalReaction direction="left-to-right" evidence="52">
        <dbReference type="Rhea" id="RHEA:41841"/>
    </physiologicalReaction>
</comment>
<dbReference type="PROSITE" id="PS52019">
    <property type="entry name" value="PKS_MFAS_DH"/>
    <property type="match status" value="1"/>
</dbReference>
<dbReference type="Pfam" id="PF21149">
    <property type="entry name" value="FAS_pseudo-KR"/>
    <property type="match status" value="1"/>
</dbReference>
<name>A0A8I6TB67_CIMLE</name>
<accession>A0A8I6TB67</accession>
<dbReference type="FunFam" id="3.40.50.720:FF:000209">
    <property type="entry name" value="Polyketide synthase Pks12"/>
    <property type="match status" value="1"/>
</dbReference>
<evidence type="ECO:0000256" key="1">
    <source>
        <dbReference type="ARBA" id="ARBA00005189"/>
    </source>
</evidence>
<evidence type="ECO:0000256" key="6">
    <source>
        <dbReference type="ARBA" id="ARBA00013191"/>
    </source>
</evidence>
<evidence type="ECO:0000256" key="7">
    <source>
        <dbReference type="ARBA" id="ARBA00018769"/>
    </source>
</evidence>
<dbReference type="KEGG" id="clec:106661142"/>
<dbReference type="SUPFAM" id="SSF50129">
    <property type="entry name" value="GroES-like"/>
    <property type="match status" value="1"/>
</dbReference>
<dbReference type="SMART" id="SM00827">
    <property type="entry name" value="PKS_AT"/>
    <property type="match status" value="1"/>
</dbReference>
<dbReference type="Pfam" id="PF02801">
    <property type="entry name" value="Ketoacyl-synt_C"/>
    <property type="match status" value="1"/>
</dbReference>
<keyword evidence="14" id="KW-0511">Multifunctional enzyme</keyword>
<evidence type="ECO:0000256" key="42">
    <source>
        <dbReference type="ARBA" id="ARBA00048571"/>
    </source>
</evidence>
<evidence type="ECO:0000256" key="33">
    <source>
        <dbReference type="ARBA" id="ARBA00047810"/>
    </source>
</evidence>
<dbReference type="GO" id="GO:0016297">
    <property type="term" value="F:fatty acyl-[ACP] hydrolase activity"/>
    <property type="evidence" value="ECO:0007669"/>
    <property type="project" value="UniProtKB-EC"/>
</dbReference>
<dbReference type="Gene3D" id="3.40.47.10">
    <property type="match status" value="1"/>
</dbReference>
<comment type="catalytic activity">
    <reaction evidence="21">
        <text>(3R)-hydroxyoctadecanoyl-[ACP] = (2E)-octadecenoyl-[ACP] + H2O</text>
        <dbReference type="Rhea" id="RHEA:41924"/>
        <dbReference type="Rhea" id="RHEA-COMP:9654"/>
        <dbReference type="Rhea" id="RHEA-COMP:9655"/>
        <dbReference type="ChEBI" id="CHEBI:15377"/>
        <dbReference type="ChEBI" id="CHEBI:78488"/>
        <dbReference type="ChEBI" id="CHEBI:78489"/>
    </reaction>
    <physiologicalReaction direction="left-to-right" evidence="21">
        <dbReference type="Rhea" id="RHEA:41925"/>
    </physiologicalReaction>
</comment>
<dbReference type="SMART" id="SM00825">
    <property type="entry name" value="PKS_KS"/>
    <property type="match status" value="1"/>
</dbReference>
<keyword evidence="9" id="KW-0597">Phosphoprotein</keyword>
<evidence type="ECO:0000256" key="38">
    <source>
        <dbReference type="ARBA" id="ARBA00048281"/>
    </source>
</evidence>
<dbReference type="SUPFAM" id="SSF53474">
    <property type="entry name" value="alpha/beta-Hydrolases"/>
    <property type="match status" value="1"/>
</dbReference>
<dbReference type="SMART" id="SM00822">
    <property type="entry name" value="PKS_KR"/>
    <property type="match status" value="1"/>
</dbReference>
<comment type="catalytic activity">
    <reaction evidence="53">
        <text>butanoyl-[ACP] + malonyl-[ACP] + H(+) = 3-oxohexanoyl-[ACP] + holo-[ACP] + CO2</text>
        <dbReference type="Rhea" id="RHEA:41820"/>
        <dbReference type="Rhea" id="RHEA-COMP:9623"/>
        <dbReference type="Rhea" id="RHEA-COMP:9628"/>
        <dbReference type="Rhea" id="RHEA-COMP:9629"/>
        <dbReference type="Rhea" id="RHEA-COMP:9685"/>
        <dbReference type="ChEBI" id="CHEBI:15378"/>
        <dbReference type="ChEBI" id="CHEBI:16526"/>
        <dbReference type="ChEBI" id="CHEBI:64479"/>
        <dbReference type="ChEBI" id="CHEBI:78449"/>
        <dbReference type="ChEBI" id="CHEBI:78454"/>
        <dbReference type="ChEBI" id="CHEBI:78456"/>
    </reaction>
    <physiologicalReaction direction="left-to-right" evidence="53">
        <dbReference type="Rhea" id="RHEA:41821"/>
    </physiologicalReaction>
</comment>
<evidence type="ECO:0000256" key="43">
    <source>
        <dbReference type="ARBA" id="ARBA00048650"/>
    </source>
</evidence>
<keyword evidence="11" id="KW-0702">S-nitrosylation</keyword>
<evidence type="ECO:0000256" key="49">
    <source>
        <dbReference type="ARBA" id="ARBA00049171"/>
    </source>
</evidence>
<evidence type="ECO:0000256" key="23">
    <source>
        <dbReference type="ARBA" id="ARBA00023402"/>
    </source>
</evidence>
<comment type="catalytic activity">
    <reaction evidence="39">
        <text>tetradecanoyl-[ACP] + H2O = tetradecanoate + holo-[ACP] + H(+)</text>
        <dbReference type="Rhea" id="RHEA:30123"/>
        <dbReference type="Rhea" id="RHEA-COMP:9648"/>
        <dbReference type="Rhea" id="RHEA-COMP:9685"/>
        <dbReference type="ChEBI" id="CHEBI:15377"/>
        <dbReference type="ChEBI" id="CHEBI:15378"/>
        <dbReference type="ChEBI" id="CHEBI:30807"/>
        <dbReference type="ChEBI" id="CHEBI:64479"/>
        <dbReference type="ChEBI" id="CHEBI:78477"/>
        <dbReference type="EC" id="3.1.2.14"/>
    </reaction>
    <physiologicalReaction direction="left-to-right" evidence="39">
        <dbReference type="Rhea" id="RHEA:30124"/>
    </physiologicalReaction>
</comment>
<dbReference type="InterPro" id="IPR011032">
    <property type="entry name" value="GroES-like_sf"/>
</dbReference>
<evidence type="ECO:0000259" key="57">
    <source>
        <dbReference type="PROSITE" id="PS50075"/>
    </source>
</evidence>
<feature type="region of interest" description="C-terminal hotdog fold" evidence="56">
    <location>
        <begin position="990"/>
        <end position="1110"/>
    </location>
</feature>
<dbReference type="InterPro" id="IPR057326">
    <property type="entry name" value="KR_dom"/>
</dbReference>
<comment type="catalytic activity">
    <reaction evidence="28">
        <text>a (3R)-hydroxyacyl-[ACP] + NADP(+) = a 3-oxoacyl-[ACP] + NADPH + H(+)</text>
        <dbReference type="Rhea" id="RHEA:17397"/>
        <dbReference type="Rhea" id="RHEA-COMP:9916"/>
        <dbReference type="Rhea" id="RHEA-COMP:9945"/>
        <dbReference type="ChEBI" id="CHEBI:15378"/>
        <dbReference type="ChEBI" id="CHEBI:57783"/>
        <dbReference type="ChEBI" id="CHEBI:58349"/>
        <dbReference type="ChEBI" id="CHEBI:78776"/>
        <dbReference type="ChEBI" id="CHEBI:78827"/>
        <dbReference type="EC" id="1.1.1.100"/>
    </reaction>
    <physiologicalReaction direction="right-to-left" evidence="28">
        <dbReference type="Rhea" id="RHEA:17399"/>
    </physiologicalReaction>
</comment>
<comment type="catalytic activity">
    <reaction evidence="32">
        <text>dodecanoyl-[ACP] + malonyl-[ACP] + H(+) = 3-oxotetradecanoyl-[ACP] + holo-[ACP] + CO2</text>
        <dbReference type="Rhea" id="RHEA:41884"/>
        <dbReference type="Rhea" id="RHEA-COMP:9623"/>
        <dbReference type="Rhea" id="RHEA-COMP:9644"/>
        <dbReference type="Rhea" id="RHEA-COMP:9645"/>
        <dbReference type="Rhea" id="RHEA-COMP:9685"/>
        <dbReference type="ChEBI" id="CHEBI:15378"/>
        <dbReference type="ChEBI" id="CHEBI:16526"/>
        <dbReference type="ChEBI" id="CHEBI:64479"/>
        <dbReference type="ChEBI" id="CHEBI:65264"/>
        <dbReference type="ChEBI" id="CHEBI:78449"/>
        <dbReference type="ChEBI" id="CHEBI:78473"/>
    </reaction>
    <physiologicalReaction direction="left-to-right" evidence="32">
        <dbReference type="Rhea" id="RHEA:41885"/>
    </physiologicalReaction>
</comment>
<evidence type="ECO:0000256" key="10">
    <source>
        <dbReference type="ARBA" id="ARBA00022679"/>
    </source>
</evidence>
<dbReference type="InterPro" id="IPR049900">
    <property type="entry name" value="PKS_mFAS_DH"/>
</dbReference>
<comment type="catalytic activity">
    <reaction evidence="40">
        <text>(2E)-octenoyl-[ACP] + NADPH + H(+) = octanoyl-[ACP] + NADP(+)</text>
        <dbReference type="Rhea" id="RHEA:41848"/>
        <dbReference type="Rhea" id="RHEA-COMP:9635"/>
        <dbReference type="Rhea" id="RHEA-COMP:9636"/>
        <dbReference type="ChEBI" id="CHEBI:15378"/>
        <dbReference type="ChEBI" id="CHEBI:57783"/>
        <dbReference type="ChEBI" id="CHEBI:58349"/>
        <dbReference type="ChEBI" id="CHEBI:78462"/>
        <dbReference type="ChEBI" id="CHEBI:78463"/>
    </reaction>
    <physiologicalReaction direction="left-to-right" evidence="40">
        <dbReference type="Rhea" id="RHEA:41849"/>
    </physiologicalReaction>
</comment>
<dbReference type="InterPro" id="IPR016039">
    <property type="entry name" value="Thiolase-like"/>
</dbReference>
<comment type="catalytic activity">
    <reaction evidence="41">
        <text>a fatty acyl-[ACP] + malonyl-[ACP] + H(+) = a 3-oxoacyl-[ACP] + holo-[ACP] + CO2</text>
        <dbReference type="Rhea" id="RHEA:22836"/>
        <dbReference type="Rhea" id="RHEA-COMP:9623"/>
        <dbReference type="Rhea" id="RHEA-COMP:9685"/>
        <dbReference type="Rhea" id="RHEA-COMP:9916"/>
        <dbReference type="Rhea" id="RHEA-COMP:14125"/>
        <dbReference type="ChEBI" id="CHEBI:15378"/>
        <dbReference type="ChEBI" id="CHEBI:16526"/>
        <dbReference type="ChEBI" id="CHEBI:64479"/>
        <dbReference type="ChEBI" id="CHEBI:78449"/>
        <dbReference type="ChEBI" id="CHEBI:78776"/>
        <dbReference type="ChEBI" id="CHEBI:138651"/>
        <dbReference type="EC" id="2.3.1.41"/>
    </reaction>
    <physiologicalReaction direction="left-to-right" evidence="41">
        <dbReference type="Rhea" id="RHEA:22837"/>
    </physiologicalReaction>
</comment>
<dbReference type="EC" id="3.1.2.14" evidence="3"/>
<comment type="catalytic activity">
    <reaction evidence="55">
        <text>octanoyl-[ACP] + malonyl-[ACP] + H(+) = 3-oxodecanoyl-[ACP] + holo-[ACP] + CO2</text>
        <dbReference type="Rhea" id="RHEA:41852"/>
        <dbReference type="Rhea" id="RHEA-COMP:9623"/>
        <dbReference type="Rhea" id="RHEA-COMP:9636"/>
        <dbReference type="Rhea" id="RHEA-COMP:9637"/>
        <dbReference type="Rhea" id="RHEA-COMP:9685"/>
        <dbReference type="ChEBI" id="CHEBI:15378"/>
        <dbReference type="ChEBI" id="CHEBI:16526"/>
        <dbReference type="ChEBI" id="CHEBI:64479"/>
        <dbReference type="ChEBI" id="CHEBI:78449"/>
        <dbReference type="ChEBI" id="CHEBI:78463"/>
        <dbReference type="ChEBI" id="CHEBI:78464"/>
    </reaction>
    <physiologicalReaction direction="left-to-right" evidence="55">
        <dbReference type="Rhea" id="RHEA:41853"/>
    </physiologicalReaction>
</comment>
<evidence type="ECO:0000256" key="54">
    <source>
        <dbReference type="ARBA" id="ARBA00049521"/>
    </source>
</evidence>
<dbReference type="InterPro" id="IPR036736">
    <property type="entry name" value="ACP-like_sf"/>
</dbReference>
<evidence type="ECO:0000256" key="29">
    <source>
        <dbReference type="ARBA" id="ARBA00047440"/>
    </source>
</evidence>
<comment type="catalytic activity">
    <reaction evidence="27">
        <text>hexanoyl-[ACP] + malonyl-[ACP] + H(+) = 3-oxooctanoyl-[ACP] + holo-[ACP] + CO2</text>
        <dbReference type="Rhea" id="RHEA:41836"/>
        <dbReference type="Rhea" id="RHEA-COMP:9623"/>
        <dbReference type="Rhea" id="RHEA-COMP:9632"/>
        <dbReference type="Rhea" id="RHEA-COMP:9633"/>
        <dbReference type="Rhea" id="RHEA-COMP:9685"/>
        <dbReference type="ChEBI" id="CHEBI:15378"/>
        <dbReference type="ChEBI" id="CHEBI:16526"/>
        <dbReference type="ChEBI" id="CHEBI:64479"/>
        <dbReference type="ChEBI" id="CHEBI:78449"/>
        <dbReference type="ChEBI" id="CHEBI:78459"/>
        <dbReference type="ChEBI" id="CHEBI:78460"/>
    </reaction>
    <physiologicalReaction direction="left-to-right" evidence="27">
        <dbReference type="Rhea" id="RHEA:41837"/>
    </physiologicalReaction>
</comment>
<dbReference type="EC" id="1.1.1.100" evidence="5"/>
<keyword evidence="13" id="KW-0007">Acetylation</keyword>
<evidence type="ECO:0000313" key="61">
    <source>
        <dbReference type="Proteomes" id="UP000494040"/>
    </source>
</evidence>
<dbReference type="SUPFAM" id="SSF51735">
    <property type="entry name" value="NAD(P)-binding Rossmann-fold domains"/>
    <property type="match status" value="2"/>
</dbReference>
<dbReference type="Pfam" id="PF00698">
    <property type="entry name" value="Acyl_transf_1"/>
    <property type="match status" value="1"/>
</dbReference>
<evidence type="ECO:0000313" key="60">
    <source>
        <dbReference type="EnsemblMetazoa" id="XP_014239844.1"/>
    </source>
</evidence>
<evidence type="ECO:0000256" key="28">
    <source>
        <dbReference type="ARBA" id="ARBA00047400"/>
    </source>
</evidence>
<dbReference type="InterPro" id="IPR014043">
    <property type="entry name" value="Acyl_transferase_dom"/>
</dbReference>
<dbReference type="GO" id="GO:0006633">
    <property type="term" value="P:fatty acid biosynthetic process"/>
    <property type="evidence" value="ECO:0007669"/>
    <property type="project" value="InterPro"/>
</dbReference>
<comment type="catalytic activity">
    <reaction evidence="43">
        <text>a 2,3-saturated acyl-[ACP] + NADP(+) = a (2E)-enoyl-[ACP] + NADPH + H(+)</text>
        <dbReference type="Rhea" id="RHEA:22564"/>
        <dbReference type="Rhea" id="RHEA-COMP:9925"/>
        <dbReference type="Rhea" id="RHEA-COMP:9926"/>
        <dbReference type="ChEBI" id="CHEBI:15378"/>
        <dbReference type="ChEBI" id="CHEBI:57783"/>
        <dbReference type="ChEBI" id="CHEBI:58349"/>
        <dbReference type="ChEBI" id="CHEBI:78784"/>
        <dbReference type="ChEBI" id="CHEBI:78785"/>
        <dbReference type="EC" id="1.3.1.39"/>
    </reaction>
    <physiologicalReaction direction="right-to-left" evidence="43">
        <dbReference type="Rhea" id="RHEA:22566"/>
    </physiologicalReaction>
</comment>
<keyword evidence="12" id="KW-0663">Pyridoxal phosphate</keyword>
<evidence type="ECO:0000256" key="37">
    <source>
        <dbReference type="ARBA" id="ARBA00048051"/>
    </source>
</evidence>
<evidence type="ECO:0000256" key="14">
    <source>
        <dbReference type="ARBA" id="ARBA00023268"/>
    </source>
</evidence>
<comment type="catalytic activity">
    <reaction evidence="22">
        <text>(3R)-hydroxyhexadecanoyl-[ACP] = (2E)-hexadecenoyl-[ACP] + H2O</text>
        <dbReference type="Rhea" id="RHEA:41908"/>
        <dbReference type="Rhea" id="RHEA-COMP:9650"/>
        <dbReference type="Rhea" id="RHEA-COMP:9651"/>
        <dbReference type="ChEBI" id="CHEBI:15377"/>
        <dbReference type="ChEBI" id="CHEBI:78480"/>
        <dbReference type="ChEBI" id="CHEBI:78481"/>
    </reaction>
    <physiologicalReaction direction="left-to-right" evidence="22">
        <dbReference type="Rhea" id="RHEA:41909"/>
    </physiologicalReaction>
</comment>
<evidence type="ECO:0000256" key="53">
    <source>
        <dbReference type="ARBA" id="ARBA00049449"/>
    </source>
</evidence>
<comment type="catalytic activity">
    <reaction evidence="33">
        <text>(2E)-hexadecenoyl-[ACP] + NADPH + H(+) = hexadecanoyl-[ACP] + NADP(+)</text>
        <dbReference type="Rhea" id="RHEA:41912"/>
        <dbReference type="Rhea" id="RHEA-COMP:9651"/>
        <dbReference type="Rhea" id="RHEA-COMP:9652"/>
        <dbReference type="ChEBI" id="CHEBI:15378"/>
        <dbReference type="ChEBI" id="CHEBI:57783"/>
        <dbReference type="ChEBI" id="CHEBI:58349"/>
        <dbReference type="ChEBI" id="CHEBI:78481"/>
        <dbReference type="ChEBI" id="CHEBI:78483"/>
    </reaction>
    <physiologicalReaction direction="left-to-right" evidence="33">
        <dbReference type="Rhea" id="RHEA:41913"/>
    </physiologicalReaction>
</comment>
<evidence type="ECO:0000256" key="47">
    <source>
        <dbReference type="ARBA" id="ARBA00049019"/>
    </source>
</evidence>
<sequence length="2383" mass="264636">MKMVLSENIFHDNPTEIAAGKKLASPSEEETVVITGMSGTFPEADNVTEFSEKLFNKVDMITDDNRRWELEHPEIPHRTGKIKLVNKFDASFFGVHYNQANTMDPMCRLFLEKAYESVIDAGMNPNELRGSKTGVFVGACYSESEKTWFYEKLQAAGFAVTGCIRSMMANRVSYYFGLDGPSCTIDTACSSSMYAFEYGYRAIREGLCDAAIIGGCNLCLHPYVSLQFCRLGVLSMDGRCKPFDIAANGYCRSEAICAVFLQKKKDARRIYASVIHAKTNCDGYKEQGITYPSGEIQQQLFENFYAECEIDPSTLNYVEAHGTGTKVGDPEEIKALVNTFCKGRKTPLKIGSVKSNIGHTEPASGLCSITKVIIAMETGLIPPNINLVNIRQDIEAFRDGSIQVVTEPTPWEGGMAGINSFGFGGANCHILLNWNEKSKINGGLPADEIPRLINTSGRTIQAVEKILNHVEGQLLDAEFCKLLHEVHKSNIQGHNYRGYILLNKDKSLSKNQPRAVQDVPLKKPLYFYFPGVYANRKNLDKSLLQFPIFKEVLSKMSKVLAFDVFNVVSNWNKEEFNNLINNFIGTTAVQIAMVDLLKSLGIVPDKIVGTSIGEVASAYAAGCITAEEAILTSYYIGVALKEINLVPSTMFLVDLPYLEVQDMASHGIEVTPVGTKASMVKGEKSTMSTFVQKMKKNQIKVTEMNTCHVPIHSSSSKNAASKMLAYLREIIVNEKAVPPQWLTSVVSNKCNAELLCKSVLEPLHSDVLLQARAEATVLEVGPPGEHHLSAFIKHPVFNSSNNVANTSAVLVSLGRLYLDGVDMNLSMLYPDVVFPVSRSTPMISPILDWDHSENWYVTCYKQGKVKSGEDMVTISLNDEEMEYISGHVIDGRNLFPATGYLNLVWEAVGNTLGKHYSEIPVIFQNVKFHRATTLSKDGSIDFTVLLQKSSGKFEVIEGGAAIVTGKVLIPSEEDIVKEMCPIEGDKGVTSFSLNAKDFYKELRLRGYNYKGLFRSVVKANVSEAAGKITWHNNWVAFMDNMLQLQIILSDTRSLFVPTSIDRVMINPKMHSLYVEKFKDNGEIPVGVFKGIQMIKSGGIEIYGLNANAISRRKNLGEAVLEKYHFIPNKVFANEYDMDQVVRIMVHTAIENEPSVNIKITEIPSTQSLLSRIIAQVLGDLPLIQPEITVLTSPSNPLVEDVPPEFIVEDKKLVTDQSVMIMVASNILANENRPVLESCLYALKEGGFIIAREPIGSELQVEYLQLVQNYIVDDEQIMMLRKVKGMTVQLDDKAVIEVKRDDLNWLTTAQEAMKNDKFKKVYFVSQNDRLSGILGLVNCIKKEPGGTKARCVFTFDSNAPKFSLNDQFYTTQLNKDLVINVFKDGKWGTYRHLKIEMEEEVKAEYVFAAPLVKGDVSSVKWLQGNVESLEVKDRVIVETYYCALNFRDIMLATGKLSPEVITSNRMSQDSIIGFEFSGIANGKRVMGVTNSKGLATKVRSNKHLLWEVPDEWTLEEAVTVPCVYLTAVYGLMLSGKLQPGESILIHAGTGGVGQAAINIALSYGCTIFTTVGTVEKKNFLLQHFPQLNVKNIGNSRDTSFEQLIMRETNGRGVDMVLNSLAEEKLMASARCLAPGGRFIEIGKFDISNNNTLGMELYKRGATFAGIMVDNHMKEEGTGCQEDLAYNRLLEEIRRGAVKPLVRKVFQKNELEPAFRYMAAGKHIGKVIIKINENDEKHPSECSPLYNCKPRFTAKGKFCYIITGGLGGFGLELADWLVLRGAKNLVLVSRKGISNGYQELRINIWKSYGVRVLVSTADITKPEGVVSLLEQSKALGPVKGIFNLAMVLKDGIFSNQTIENFKDSIGPKADSTIHFDKYSRKMCPMLEQFVVFSSVSCGRGNGGQTNYGWSNSVMERVCEQRRAEGLPATAIQWGAVGDTGLVAEMQDEHIDVVIGGTLQQRITSCLEVINGFLTQPNAIVSSMVVAEKRAGGSSADNIVDTVANILGLRDLKNVSLHSTLAELGMDSMMAVEIKQTLEREFEVFLSPHDIRSMTFAKLCDLSTTQDEKNDVIQVEKTPEFNIDFLINMIGEEVNEDVIKTVKICGSSNSQVFIAPGIEGQTTVVEPLSQMLETNVHIFQFNSTLCETVNEIANHLLPQILDFLPSGSNFNLIGYSWGGLLTLDLAYRLEMKGYRGKICLIDSSPDFMRNTYKIWASGSEDYQQITILNRVVDILCPQEKSKVETLLKIASSWEARIKILSEWSNQFVNFTSSFKENMINGIYSRIKAISKMEDIPLKSLQSPIHLIRPTELILPAEDNYGLSKYTKGPVTFEFIEGNHTTLLQNKATADAINSFMGFTDINNTTKVQMLNSASTIKVIKENIKNI</sequence>
<dbReference type="InterPro" id="IPR049552">
    <property type="entry name" value="PKS_DH_N"/>
</dbReference>
<comment type="catalytic activity">
    <reaction evidence="18">
        <text>(3R)-hydroxydecanoyl-[ACP] = (2E)-decenoyl-[ACP] + H2O</text>
        <dbReference type="Rhea" id="RHEA:41860"/>
        <dbReference type="Rhea" id="RHEA-COMP:9638"/>
        <dbReference type="Rhea" id="RHEA-COMP:9639"/>
        <dbReference type="ChEBI" id="CHEBI:15377"/>
        <dbReference type="ChEBI" id="CHEBI:78466"/>
        <dbReference type="ChEBI" id="CHEBI:78467"/>
    </reaction>
    <physiologicalReaction direction="left-to-right" evidence="18">
        <dbReference type="Rhea" id="RHEA:41861"/>
    </physiologicalReaction>
</comment>
<dbReference type="SUPFAM" id="SSF52151">
    <property type="entry name" value="FabD/lysophospholipase-like"/>
    <property type="match status" value="1"/>
</dbReference>
<dbReference type="Gene3D" id="3.40.366.10">
    <property type="entry name" value="Malonyl-Coenzyme A Acyl Carrier Protein, domain 2"/>
    <property type="match status" value="1"/>
</dbReference>
<comment type="catalytic activity">
    <reaction evidence="25">
        <text>acetyl-CoA + n malonyl-CoA + 2n NADPH + 2n H(+) = a long-chain fatty acid + (n+1) CoA + n CO2 + 2n NADP(+).</text>
        <dbReference type="EC" id="2.3.1.85"/>
    </reaction>
</comment>
<dbReference type="InterPro" id="IPR050091">
    <property type="entry name" value="PKS_NRPS_Biosynth_Enz"/>
</dbReference>
<dbReference type="InterPro" id="IPR049391">
    <property type="entry name" value="FAS_pseudo-KR"/>
</dbReference>
<dbReference type="OMA" id="ALDSLYW"/>
<comment type="catalytic activity">
    <reaction evidence="19">
        <text>a (3R)-hydroxyacyl-[ACP] = a (2E)-enoyl-[ACP] + H2O</text>
        <dbReference type="Rhea" id="RHEA:13097"/>
        <dbReference type="Rhea" id="RHEA-COMP:9925"/>
        <dbReference type="Rhea" id="RHEA-COMP:9945"/>
        <dbReference type="ChEBI" id="CHEBI:15377"/>
        <dbReference type="ChEBI" id="CHEBI:78784"/>
        <dbReference type="ChEBI" id="CHEBI:78827"/>
        <dbReference type="EC" id="4.2.1.59"/>
    </reaction>
    <physiologicalReaction direction="left-to-right" evidence="19">
        <dbReference type="Rhea" id="RHEA:13098"/>
    </physiologicalReaction>
</comment>
<evidence type="ECO:0000256" key="2">
    <source>
        <dbReference type="ARBA" id="ARBA00012004"/>
    </source>
</evidence>
<keyword evidence="8" id="KW-0596">Phosphopantetheine</keyword>
<evidence type="ECO:0000256" key="51">
    <source>
        <dbReference type="ARBA" id="ARBA00049414"/>
    </source>
</evidence>
<dbReference type="InterPro" id="IPR029058">
    <property type="entry name" value="AB_hydrolase_fold"/>
</dbReference>
<feature type="domain" description="Ketosynthase family 3 (KS3)" evidence="58">
    <location>
        <begin position="29"/>
        <end position="434"/>
    </location>
</feature>
<feature type="domain" description="PKS/mFAS DH" evidence="59">
    <location>
        <begin position="851"/>
        <end position="1110"/>
    </location>
</feature>
<dbReference type="GO" id="GO:0004315">
    <property type="term" value="F:3-oxoacyl-[acyl-carrier-protein] synthase activity"/>
    <property type="evidence" value="ECO:0007669"/>
    <property type="project" value="UniProtKB-EC"/>
</dbReference>
<dbReference type="InterPro" id="IPR020806">
    <property type="entry name" value="PKS_PP-bd"/>
</dbReference>
<evidence type="ECO:0000256" key="34">
    <source>
        <dbReference type="ARBA" id="ARBA00047897"/>
    </source>
</evidence>
<feature type="domain" description="Carrier" evidence="57">
    <location>
        <begin position="1990"/>
        <end position="2067"/>
    </location>
</feature>
<comment type="catalytic activity">
    <reaction evidence="16">
        <text>(3R)-hydroxydodecanoyl-[ACP] = (2E)-dodecenoyl-[ACP] + H2O</text>
        <dbReference type="Rhea" id="RHEA:41876"/>
        <dbReference type="Rhea" id="RHEA-COMP:9642"/>
        <dbReference type="Rhea" id="RHEA-COMP:9643"/>
        <dbReference type="ChEBI" id="CHEBI:15377"/>
        <dbReference type="ChEBI" id="CHEBI:78470"/>
        <dbReference type="ChEBI" id="CHEBI:78472"/>
    </reaction>
    <physiologicalReaction direction="left-to-right" evidence="16">
        <dbReference type="Rhea" id="RHEA:41877"/>
    </physiologicalReaction>
</comment>
<dbReference type="CDD" id="cd08954">
    <property type="entry name" value="KR_1_FAS_SDR_x"/>
    <property type="match status" value="1"/>
</dbReference>
<dbReference type="Pfam" id="PF16197">
    <property type="entry name" value="KAsynt_C_assoc"/>
    <property type="match status" value="1"/>
</dbReference>
<keyword evidence="10" id="KW-0808">Transferase</keyword>
<comment type="catalytic activity">
    <reaction evidence="44">
        <text>holo-[ACP] + acetyl-CoA = acetyl-[ACP] + CoA</text>
        <dbReference type="Rhea" id="RHEA:41788"/>
        <dbReference type="Rhea" id="RHEA-COMP:9621"/>
        <dbReference type="Rhea" id="RHEA-COMP:9685"/>
        <dbReference type="ChEBI" id="CHEBI:57287"/>
        <dbReference type="ChEBI" id="CHEBI:57288"/>
        <dbReference type="ChEBI" id="CHEBI:64479"/>
        <dbReference type="ChEBI" id="CHEBI:78446"/>
        <dbReference type="EC" id="2.3.1.38"/>
    </reaction>
    <physiologicalReaction direction="left-to-right" evidence="44">
        <dbReference type="Rhea" id="RHEA:41789"/>
    </physiologicalReaction>
</comment>
<evidence type="ECO:0000256" key="45">
    <source>
        <dbReference type="ARBA" id="ARBA00048704"/>
    </source>
</evidence>
<dbReference type="GeneID" id="106661142"/>
<comment type="catalytic activity">
    <reaction evidence="46">
        <text>3-oxotetradecanoyl-[ACP] + NADPH + H(+) = (3R)-hydroxytetradecanoyl-[ACP] + NADP(+)</text>
        <dbReference type="Rhea" id="RHEA:41888"/>
        <dbReference type="Rhea" id="RHEA-COMP:9645"/>
        <dbReference type="Rhea" id="RHEA-COMP:9646"/>
        <dbReference type="ChEBI" id="CHEBI:15378"/>
        <dbReference type="ChEBI" id="CHEBI:57783"/>
        <dbReference type="ChEBI" id="CHEBI:58349"/>
        <dbReference type="ChEBI" id="CHEBI:78473"/>
        <dbReference type="ChEBI" id="CHEBI:78474"/>
    </reaction>
    <physiologicalReaction direction="left-to-right" evidence="46">
        <dbReference type="Rhea" id="RHEA:41889"/>
    </physiologicalReaction>
</comment>
<comment type="catalytic activity">
    <reaction evidence="17">
        <text>(3R)-hydroxyhexanoyl-[ACP] = (2E)-hexenoyl-[ACP] + H2O</text>
        <dbReference type="Rhea" id="RHEA:41828"/>
        <dbReference type="Rhea" id="RHEA-COMP:9630"/>
        <dbReference type="Rhea" id="RHEA-COMP:9631"/>
        <dbReference type="ChEBI" id="CHEBI:15377"/>
        <dbReference type="ChEBI" id="CHEBI:78457"/>
        <dbReference type="ChEBI" id="CHEBI:78458"/>
    </reaction>
    <physiologicalReaction direction="left-to-right" evidence="17">
        <dbReference type="Rhea" id="RHEA:41829"/>
    </physiologicalReaction>
</comment>
<dbReference type="Pfam" id="PF00550">
    <property type="entry name" value="PP-binding"/>
    <property type="match status" value="1"/>
</dbReference>
<evidence type="ECO:0000256" key="18">
    <source>
        <dbReference type="ARBA" id="ARBA00023388"/>
    </source>
</evidence>
<dbReference type="InterPro" id="IPR036291">
    <property type="entry name" value="NAD(P)-bd_dom_sf"/>
</dbReference>
<evidence type="ECO:0000256" key="16">
    <source>
        <dbReference type="ARBA" id="ARBA00023351"/>
    </source>
</evidence>
<evidence type="ECO:0000256" key="40">
    <source>
        <dbReference type="ARBA" id="ARBA00048420"/>
    </source>
</evidence>
<evidence type="ECO:0000256" key="56">
    <source>
        <dbReference type="PROSITE-ProRule" id="PRU01363"/>
    </source>
</evidence>
<dbReference type="InterPro" id="IPR013968">
    <property type="entry name" value="PKS_KR"/>
</dbReference>
<evidence type="ECO:0000256" key="8">
    <source>
        <dbReference type="ARBA" id="ARBA00022450"/>
    </source>
</evidence>
<evidence type="ECO:0000256" key="25">
    <source>
        <dbReference type="ARBA" id="ARBA00044883"/>
    </source>
</evidence>
<dbReference type="InterPro" id="IPR020843">
    <property type="entry name" value="ER"/>
</dbReference>
<evidence type="ECO:0000256" key="13">
    <source>
        <dbReference type="ARBA" id="ARBA00022990"/>
    </source>
</evidence>
<evidence type="ECO:0000256" key="35">
    <source>
        <dbReference type="ARBA" id="ARBA00047953"/>
    </source>
</evidence>
<dbReference type="InterPro" id="IPR032821">
    <property type="entry name" value="PKS_assoc"/>
</dbReference>
<comment type="catalytic activity">
    <reaction evidence="30">
        <text>tetradecanoyl-[ACP] + malonyl-[ACP] + H(+) = 3-oxohexadecanoyl-[ACP] + holo-[ACP] + CO2</text>
        <dbReference type="Rhea" id="RHEA:41900"/>
        <dbReference type="Rhea" id="RHEA-COMP:9623"/>
        <dbReference type="Rhea" id="RHEA-COMP:9648"/>
        <dbReference type="Rhea" id="RHEA-COMP:9649"/>
        <dbReference type="Rhea" id="RHEA-COMP:9685"/>
        <dbReference type="ChEBI" id="CHEBI:15378"/>
        <dbReference type="ChEBI" id="CHEBI:16526"/>
        <dbReference type="ChEBI" id="CHEBI:64479"/>
        <dbReference type="ChEBI" id="CHEBI:78449"/>
        <dbReference type="ChEBI" id="CHEBI:78477"/>
        <dbReference type="ChEBI" id="CHEBI:78478"/>
    </reaction>
    <physiologicalReaction direction="left-to-right" evidence="30">
        <dbReference type="Rhea" id="RHEA:41901"/>
    </physiologicalReaction>
</comment>
<protein>
    <recommendedName>
        <fullName evidence="7">Fatty acid synthase</fullName>
        <ecNumber evidence="5">1.1.1.100</ecNumber>
        <ecNumber evidence="2">1.3.1.39</ecNumber>
        <ecNumber evidence="6">2.3.1.41</ecNumber>
        <ecNumber evidence="4">2.3.1.85</ecNumber>
        <ecNumber evidence="3">3.1.2.14</ecNumber>
    </recommendedName>
</protein>
<comment type="catalytic activity">
    <reaction evidence="48">
        <text>decanoyl-[ACP] + malonyl-[ACP] + H(+) = 3-oxododecanoyl-[ACP] + holo-[ACP] + CO2</text>
        <dbReference type="Rhea" id="RHEA:41868"/>
        <dbReference type="Rhea" id="RHEA-COMP:9623"/>
        <dbReference type="Rhea" id="RHEA-COMP:9640"/>
        <dbReference type="Rhea" id="RHEA-COMP:9641"/>
        <dbReference type="Rhea" id="RHEA-COMP:9685"/>
        <dbReference type="ChEBI" id="CHEBI:15378"/>
        <dbReference type="ChEBI" id="CHEBI:16526"/>
        <dbReference type="ChEBI" id="CHEBI:64479"/>
        <dbReference type="ChEBI" id="CHEBI:78449"/>
        <dbReference type="ChEBI" id="CHEBI:78468"/>
        <dbReference type="ChEBI" id="CHEBI:78469"/>
    </reaction>
    <physiologicalReaction direction="left-to-right" evidence="48">
        <dbReference type="Rhea" id="RHEA:41869"/>
    </physiologicalReaction>
</comment>
<evidence type="ECO:0000256" key="50">
    <source>
        <dbReference type="ARBA" id="ARBA00049263"/>
    </source>
</evidence>
<comment type="catalytic activity">
    <reaction evidence="54">
        <text>(2E)-decenoyl-[ACP] + NADPH + H(+) = decanoyl-[ACP] + NADP(+)</text>
        <dbReference type="Rhea" id="RHEA:41864"/>
        <dbReference type="Rhea" id="RHEA-COMP:9639"/>
        <dbReference type="Rhea" id="RHEA-COMP:9640"/>
        <dbReference type="ChEBI" id="CHEBI:15378"/>
        <dbReference type="ChEBI" id="CHEBI:57783"/>
        <dbReference type="ChEBI" id="CHEBI:58349"/>
        <dbReference type="ChEBI" id="CHEBI:78467"/>
        <dbReference type="ChEBI" id="CHEBI:78468"/>
    </reaction>
    <physiologicalReaction direction="left-to-right" evidence="54">
        <dbReference type="Rhea" id="RHEA:41865"/>
    </physiologicalReaction>
</comment>
<dbReference type="PROSITE" id="PS50075">
    <property type="entry name" value="CARRIER"/>
    <property type="match status" value="1"/>
</dbReference>
<dbReference type="Pfam" id="PF08659">
    <property type="entry name" value="KR"/>
    <property type="match status" value="1"/>
</dbReference>
<dbReference type="CDD" id="cd00833">
    <property type="entry name" value="PKS"/>
    <property type="match status" value="1"/>
</dbReference>
<evidence type="ECO:0000256" key="20">
    <source>
        <dbReference type="ARBA" id="ARBA00023398"/>
    </source>
</evidence>
<evidence type="ECO:0000256" key="12">
    <source>
        <dbReference type="ARBA" id="ARBA00022898"/>
    </source>
</evidence>
<dbReference type="InterPro" id="IPR014030">
    <property type="entry name" value="Ketoacyl_synth_N"/>
</dbReference>
<evidence type="ECO:0000256" key="19">
    <source>
        <dbReference type="ARBA" id="ARBA00023394"/>
    </source>
</evidence>
<dbReference type="SUPFAM" id="SSF47336">
    <property type="entry name" value="ACP-like"/>
    <property type="match status" value="1"/>
</dbReference>
<dbReference type="PROSITE" id="PS52004">
    <property type="entry name" value="KS3_2"/>
    <property type="match status" value="1"/>
</dbReference>
<comment type="catalytic activity">
    <reaction evidence="37">
        <text>hexadecanoyl-[ACP] + malonyl-[ACP] + H(+) = 3-oxooctadecanoyl-[ACP] + holo-[ACP] + CO2</text>
        <dbReference type="Rhea" id="RHEA:41916"/>
        <dbReference type="Rhea" id="RHEA-COMP:9623"/>
        <dbReference type="Rhea" id="RHEA-COMP:9652"/>
        <dbReference type="Rhea" id="RHEA-COMP:9653"/>
        <dbReference type="Rhea" id="RHEA-COMP:9685"/>
        <dbReference type="ChEBI" id="CHEBI:15378"/>
        <dbReference type="ChEBI" id="CHEBI:16526"/>
        <dbReference type="ChEBI" id="CHEBI:64479"/>
        <dbReference type="ChEBI" id="CHEBI:78449"/>
        <dbReference type="ChEBI" id="CHEBI:78483"/>
        <dbReference type="ChEBI" id="CHEBI:78487"/>
    </reaction>
    <physiologicalReaction direction="left-to-right" evidence="37">
        <dbReference type="Rhea" id="RHEA:41917"/>
    </physiologicalReaction>
</comment>
<dbReference type="GO" id="GO:0004313">
    <property type="term" value="F:[acyl-carrier-protein] S-acetyltransferase activity"/>
    <property type="evidence" value="ECO:0007669"/>
    <property type="project" value="UniProtKB-EC"/>
</dbReference>
<comment type="catalytic activity">
    <reaction evidence="49">
        <text>(2E)-tetradecenoyl-[ACP] + NADPH + H(+) = tetradecanoyl-[ACP] + NADP(+)</text>
        <dbReference type="Rhea" id="RHEA:41896"/>
        <dbReference type="Rhea" id="RHEA-COMP:9647"/>
        <dbReference type="Rhea" id="RHEA-COMP:9648"/>
        <dbReference type="ChEBI" id="CHEBI:15378"/>
        <dbReference type="ChEBI" id="CHEBI:57783"/>
        <dbReference type="ChEBI" id="CHEBI:58349"/>
        <dbReference type="ChEBI" id="CHEBI:78475"/>
        <dbReference type="ChEBI" id="CHEBI:78477"/>
    </reaction>
    <physiologicalReaction direction="left-to-right" evidence="49">
        <dbReference type="Rhea" id="RHEA:41897"/>
    </physiologicalReaction>
</comment>
<dbReference type="GO" id="GO:0031177">
    <property type="term" value="F:phosphopantetheine binding"/>
    <property type="evidence" value="ECO:0007669"/>
    <property type="project" value="InterPro"/>
</dbReference>
<dbReference type="Gene3D" id="3.40.50.720">
    <property type="entry name" value="NAD(P)-binding Rossmann-like Domain"/>
    <property type="match status" value="1"/>
</dbReference>
<dbReference type="FunFam" id="1.10.1200.10:FF:000013">
    <property type="entry name" value="Fatty acid synthase"/>
    <property type="match status" value="1"/>
</dbReference>
<comment type="catalytic activity">
    <reaction evidence="35">
        <text>3-oxobutanoyl-[ACP] + NADPH + H(+) = (3R)-hydroxybutanoyl-[ACP] + NADP(+)</text>
        <dbReference type="Rhea" id="RHEA:41804"/>
        <dbReference type="Rhea" id="RHEA-COMP:9625"/>
        <dbReference type="Rhea" id="RHEA-COMP:9626"/>
        <dbReference type="ChEBI" id="CHEBI:15378"/>
        <dbReference type="ChEBI" id="CHEBI:57783"/>
        <dbReference type="ChEBI" id="CHEBI:58349"/>
        <dbReference type="ChEBI" id="CHEBI:78450"/>
        <dbReference type="ChEBI" id="CHEBI:78451"/>
    </reaction>
    <physiologicalReaction direction="left-to-right" evidence="35">
        <dbReference type="Rhea" id="RHEA:41805"/>
    </physiologicalReaction>
</comment>
<evidence type="ECO:0000256" key="31">
    <source>
        <dbReference type="ARBA" id="ARBA00047500"/>
    </source>
</evidence>
<dbReference type="InterPro" id="IPR009081">
    <property type="entry name" value="PP-bd_ACP"/>
</dbReference>
<comment type="catalytic activity">
    <reaction evidence="42">
        <text>3-oxohexanoyl-[ACP] + NADPH + H(+) = (3R)-hydroxyhexanoyl-[ACP] + NADP(+)</text>
        <dbReference type="Rhea" id="RHEA:41824"/>
        <dbReference type="Rhea" id="RHEA-COMP:9629"/>
        <dbReference type="Rhea" id="RHEA-COMP:9630"/>
        <dbReference type="ChEBI" id="CHEBI:15378"/>
        <dbReference type="ChEBI" id="CHEBI:57783"/>
        <dbReference type="ChEBI" id="CHEBI:58349"/>
        <dbReference type="ChEBI" id="CHEBI:78456"/>
        <dbReference type="ChEBI" id="CHEBI:78457"/>
    </reaction>
    <physiologicalReaction direction="left-to-right" evidence="42">
        <dbReference type="Rhea" id="RHEA:41825"/>
    </physiologicalReaction>
</comment>
<dbReference type="Pfam" id="PF13602">
    <property type="entry name" value="ADH_zinc_N_2"/>
    <property type="match status" value="1"/>
</dbReference>
<dbReference type="PROSITE" id="PS00606">
    <property type="entry name" value="KS3_1"/>
    <property type="match status" value="1"/>
</dbReference>
<dbReference type="Pfam" id="PF21089">
    <property type="entry name" value="PKS_DH_N"/>
    <property type="match status" value="1"/>
</dbReference>
<dbReference type="EC" id="1.3.1.39" evidence="2"/>